<protein>
    <submittedName>
        <fullName evidence="1">Uncharacterized protein</fullName>
    </submittedName>
</protein>
<accession>A0A0L8VC75</accession>
<keyword evidence="2" id="KW-1185">Reference proteome</keyword>
<gene>
    <name evidence="1" type="ORF">NC99_11050</name>
</gene>
<reference evidence="2" key="1">
    <citation type="submission" date="2015-07" db="EMBL/GenBank/DDBJ databases">
        <title>Genome sequencing of Sunxiuqinia dokdonensis strain SK.</title>
        <authorList>
            <person name="Ahn S."/>
            <person name="Kim B.-C."/>
        </authorList>
    </citation>
    <scope>NUCLEOTIDE SEQUENCE [LARGE SCALE GENOMIC DNA]</scope>
    <source>
        <strain evidence="2">SK</strain>
    </source>
</reference>
<proteinExistence type="predicted"/>
<dbReference type="AlphaFoldDB" id="A0A0L8VC75"/>
<evidence type="ECO:0000313" key="1">
    <source>
        <dbReference type="EMBL" id="KOH46080.1"/>
    </source>
</evidence>
<comment type="caution">
    <text evidence="1">The sequence shown here is derived from an EMBL/GenBank/DDBJ whole genome shotgun (WGS) entry which is preliminary data.</text>
</comment>
<sequence length="69" mass="7885">MFSPIKGLIIKISEPTTKARHAYIPLLPAVKTSQPRYKGLQKYTKMDEVETVCLILKSFNSSILLSYRK</sequence>
<dbReference type="EMBL" id="LGIA01000046">
    <property type="protein sequence ID" value="KOH46080.1"/>
    <property type="molecule type" value="Genomic_DNA"/>
</dbReference>
<name>A0A0L8VC75_9BACT</name>
<dbReference type="Proteomes" id="UP000036958">
    <property type="component" value="Unassembled WGS sequence"/>
</dbReference>
<evidence type="ECO:0000313" key="2">
    <source>
        <dbReference type="Proteomes" id="UP000036958"/>
    </source>
</evidence>
<organism evidence="1 2">
    <name type="scientific">Sunxiuqinia dokdonensis</name>
    <dbReference type="NCBI Taxonomy" id="1409788"/>
    <lineage>
        <taxon>Bacteria</taxon>
        <taxon>Pseudomonadati</taxon>
        <taxon>Bacteroidota</taxon>
        <taxon>Bacteroidia</taxon>
        <taxon>Marinilabiliales</taxon>
        <taxon>Prolixibacteraceae</taxon>
        <taxon>Sunxiuqinia</taxon>
    </lineage>
</organism>